<name>C5LDJ7_PERM5</name>
<keyword evidence="8" id="KW-1185">Reference proteome</keyword>
<dbReference type="PANTHER" id="PTHR13317">
    <property type="entry name" value="TRANSMEMBRANE ANTERIOR POSTERIOR TRANSFORMATION PROTEIN 1 HOMOLOG"/>
    <property type="match status" value="1"/>
</dbReference>
<feature type="non-terminal residue" evidence="7">
    <location>
        <position position="1"/>
    </location>
</feature>
<dbReference type="PANTHER" id="PTHR13317:SF4">
    <property type="entry name" value="TRANSMEMBRANE ANTERIOR POSTERIOR TRANSFORMATION PROTEIN 1 HOMOLOG"/>
    <property type="match status" value="1"/>
</dbReference>
<organism evidence="8">
    <name type="scientific">Perkinsus marinus (strain ATCC 50983 / TXsc)</name>
    <dbReference type="NCBI Taxonomy" id="423536"/>
    <lineage>
        <taxon>Eukaryota</taxon>
        <taxon>Sar</taxon>
        <taxon>Alveolata</taxon>
        <taxon>Perkinsozoa</taxon>
        <taxon>Perkinsea</taxon>
        <taxon>Perkinsida</taxon>
        <taxon>Perkinsidae</taxon>
        <taxon>Perkinsus</taxon>
    </lineage>
</organism>
<accession>C5LDJ7</accession>
<reference evidence="7 8" key="1">
    <citation type="submission" date="2008-07" db="EMBL/GenBank/DDBJ databases">
        <authorList>
            <person name="El-Sayed N."/>
            <person name="Caler E."/>
            <person name="Inman J."/>
            <person name="Amedeo P."/>
            <person name="Hass B."/>
            <person name="Wortman J."/>
        </authorList>
    </citation>
    <scope>NUCLEOTIDE SEQUENCE [LARGE SCALE GENOMIC DNA]</scope>
    <source>
        <strain evidence="8">ATCC 50983 / TXsc</strain>
    </source>
</reference>
<dbReference type="Proteomes" id="UP000007800">
    <property type="component" value="Unassembled WGS sequence"/>
</dbReference>
<keyword evidence="4 6" id="KW-1133">Transmembrane helix</keyword>
<dbReference type="AlphaFoldDB" id="C5LDJ7"/>
<evidence type="ECO:0000256" key="4">
    <source>
        <dbReference type="ARBA" id="ARBA00022989"/>
    </source>
</evidence>
<gene>
    <name evidence="7" type="ORF">Pmar_PMAR016820</name>
</gene>
<feature type="non-terminal residue" evidence="7">
    <location>
        <position position="198"/>
    </location>
</feature>
<feature type="transmembrane region" description="Helical" evidence="6">
    <location>
        <begin position="22"/>
        <end position="44"/>
    </location>
</feature>
<comment type="subcellular location">
    <subcellularLocation>
        <location evidence="1">Membrane</location>
        <topology evidence="1">Multi-pass membrane protein</topology>
    </subcellularLocation>
</comment>
<protein>
    <submittedName>
        <fullName evidence="7">Uncharacterized protein</fullName>
    </submittedName>
</protein>
<keyword evidence="3 6" id="KW-0812">Transmembrane</keyword>
<dbReference type="GO" id="GO:0005789">
    <property type="term" value="C:endoplasmic reticulum membrane"/>
    <property type="evidence" value="ECO:0007669"/>
    <property type="project" value="TreeGrafter"/>
</dbReference>
<dbReference type="EMBL" id="GG680984">
    <property type="protein sequence ID" value="EER05197.1"/>
    <property type="molecule type" value="Genomic_DNA"/>
</dbReference>
<comment type="similarity">
    <text evidence="2">Belongs to the TAPT1 family.</text>
</comment>
<feature type="transmembrane region" description="Helical" evidence="6">
    <location>
        <begin position="103"/>
        <end position="124"/>
    </location>
</feature>
<dbReference type="InterPro" id="IPR008010">
    <property type="entry name" value="Tatp1"/>
</dbReference>
<dbReference type="RefSeq" id="XP_002773381.1">
    <property type="nucleotide sequence ID" value="XM_002773335.1"/>
</dbReference>
<dbReference type="OrthoDB" id="449018at2759"/>
<evidence type="ECO:0000313" key="8">
    <source>
        <dbReference type="Proteomes" id="UP000007800"/>
    </source>
</evidence>
<dbReference type="GeneID" id="9050760"/>
<evidence type="ECO:0000256" key="1">
    <source>
        <dbReference type="ARBA" id="ARBA00004141"/>
    </source>
</evidence>
<keyword evidence="5 6" id="KW-0472">Membrane</keyword>
<evidence type="ECO:0000256" key="5">
    <source>
        <dbReference type="ARBA" id="ARBA00023136"/>
    </source>
</evidence>
<sequence>AKLILAWLFEVLYTTLHTFMHFTRLICLTVATVATDTSMFMIVVTNNLAEIKSTTFKRYDARGLFPIACSDMVERFYLAVDIAIMLYRMSTSPQKHPMPMAEVFFWIGVMVFIEIGTDWFKFWCICKKNLLESKIFDQYRALLFHDVLHSRSSPLTLPSSQHNTTTTTELPYRNSLSVSHGPTTRLCFCPLPLSTLIL</sequence>
<dbReference type="Pfam" id="PF05346">
    <property type="entry name" value="DUF747"/>
    <property type="match status" value="1"/>
</dbReference>
<dbReference type="InParanoid" id="C5LDJ7"/>
<evidence type="ECO:0000256" key="6">
    <source>
        <dbReference type="SAM" id="Phobius"/>
    </source>
</evidence>
<evidence type="ECO:0000256" key="3">
    <source>
        <dbReference type="ARBA" id="ARBA00022692"/>
    </source>
</evidence>
<evidence type="ECO:0000313" key="7">
    <source>
        <dbReference type="EMBL" id="EER05197.1"/>
    </source>
</evidence>
<evidence type="ECO:0000256" key="2">
    <source>
        <dbReference type="ARBA" id="ARBA00008803"/>
    </source>
</evidence>
<proteinExistence type="inferred from homology"/>